<feature type="domain" description="Helicase HerA central" evidence="1">
    <location>
        <begin position="122"/>
        <end position="355"/>
    </location>
</feature>
<sequence>MAEAIGHLTQIKGSRLTAYGDPDGGIREARPGRMVRIDTQEGTVVGVISAVGAVDGAGGTPAGGPVALSIAAVGEAERGQDGTLGAVRRGVTRYPRLGDAVAMATPADLSAIFAPLDEVTVPIGTVYGAPEVRARLNLDSMLGRHFAVLGTTGSGKSCAVALLLHQILAEFPHGHIVVLDPHAEYQGAFGDLCHVVDPAGMSLPYWLMTGDELASIFLGDRVQDSPADVMILLDALMSAKRKSPIGSRNPDEVAVDTPIPYRLSDLRKALDDQVGNLNRSEDVRPYLRLINRLDTLMGDPRFAFMFSGTLMRISMVDVISTLLRMPTEGAPLTLVDLSGVPSEVVEVVVSLFCRIVFDFQLYASMDRSVPVLFVCEEAHRYAPAGTTGLSGAFRATRRALGRIAKEGRKYGLGLGLISQRPSELDPEILSQCNTVMALRLSNERDLAYVRGTLPDDAGDLAGVLPALGTAEVIVVGAGAPMPMRVNLEMLAPEKQPRKGAVSFSASWDSEEWDRAYVEEVISRWRYPRQQ</sequence>
<dbReference type="Gene3D" id="3.40.50.300">
    <property type="entry name" value="P-loop containing nucleotide triphosphate hydrolases"/>
    <property type="match status" value="2"/>
</dbReference>
<dbReference type="Proteomes" id="UP000199412">
    <property type="component" value="Unassembled WGS sequence"/>
</dbReference>
<organism evidence="2 3">
    <name type="scientific">Rhodospira trueperi</name>
    <dbReference type="NCBI Taxonomy" id="69960"/>
    <lineage>
        <taxon>Bacteria</taxon>
        <taxon>Pseudomonadati</taxon>
        <taxon>Pseudomonadota</taxon>
        <taxon>Alphaproteobacteria</taxon>
        <taxon>Rhodospirillales</taxon>
        <taxon>Rhodospirillaceae</taxon>
        <taxon>Rhodospira</taxon>
    </lineage>
</organism>
<keyword evidence="3" id="KW-1185">Reference proteome</keyword>
<gene>
    <name evidence="2" type="ORF">SAMN05421720_10895</name>
</gene>
<evidence type="ECO:0000313" key="2">
    <source>
        <dbReference type="EMBL" id="SDE56597.1"/>
    </source>
</evidence>
<dbReference type="PANTHER" id="PTHR42957:SF1">
    <property type="entry name" value="HELICASE MJ1565-RELATED"/>
    <property type="match status" value="1"/>
</dbReference>
<dbReference type="RefSeq" id="WP_092786464.1">
    <property type="nucleotide sequence ID" value="NZ_FNAP01000008.1"/>
</dbReference>
<evidence type="ECO:0000313" key="3">
    <source>
        <dbReference type="Proteomes" id="UP000199412"/>
    </source>
</evidence>
<dbReference type="OrthoDB" id="9806951at2"/>
<dbReference type="Pfam" id="PF01935">
    <property type="entry name" value="DUF87"/>
    <property type="match status" value="1"/>
</dbReference>
<evidence type="ECO:0000259" key="1">
    <source>
        <dbReference type="Pfam" id="PF01935"/>
    </source>
</evidence>
<name>A0A1G7DYR7_9PROT</name>
<dbReference type="AlphaFoldDB" id="A0A1G7DYR7"/>
<dbReference type="EMBL" id="FNAP01000008">
    <property type="protein sequence ID" value="SDE56597.1"/>
    <property type="molecule type" value="Genomic_DNA"/>
</dbReference>
<reference evidence="2 3" key="1">
    <citation type="submission" date="2016-10" db="EMBL/GenBank/DDBJ databases">
        <authorList>
            <person name="de Groot N.N."/>
        </authorList>
    </citation>
    <scope>NUCLEOTIDE SEQUENCE [LARGE SCALE GENOMIC DNA]</scope>
    <source>
        <strain evidence="2 3">ATCC 700224</strain>
    </source>
</reference>
<protein>
    <recommendedName>
        <fullName evidence="1">Helicase HerA central domain-containing protein</fullName>
    </recommendedName>
</protein>
<accession>A0A1G7DYR7</accession>
<dbReference type="SUPFAM" id="SSF52540">
    <property type="entry name" value="P-loop containing nucleoside triphosphate hydrolases"/>
    <property type="match status" value="1"/>
</dbReference>
<dbReference type="InterPro" id="IPR027417">
    <property type="entry name" value="P-loop_NTPase"/>
</dbReference>
<dbReference type="PANTHER" id="PTHR42957">
    <property type="entry name" value="HELICASE MJ1565-RELATED"/>
    <property type="match status" value="1"/>
</dbReference>
<dbReference type="InterPro" id="IPR002789">
    <property type="entry name" value="HerA_central"/>
</dbReference>
<dbReference type="STRING" id="69960.SAMN05421720_10895"/>
<dbReference type="InterPro" id="IPR008571">
    <property type="entry name" value="HerA-like"/>
</dbReference>
<proteinExistence type="predicted"/>